<feature type="compositionally biased region" description="Pro residues" evidence="1">
    <location>
        <begin position="159"/>
        <end position="177"/>
    </location>
</feature>
<feature type="region of interest" description="Disordered" evidence="1">
    <location>
        <begin position="156"/>
        <end position="188"/>
    </location>
</feature>
<dbReference type="SUPFAM" id="SSF52540">
    <property type="entry name" value="P-loop containing nucleoside triphosphate hydrolases"/>
    <property type="match status" value="1"/>
</dbReference>
<gene>
    <name evidence="3" type="ORF">BDZ31_001005</name>
</gene>
<accession>A0A840I9Z7</accession>
<evidence type="ECO:0000256" key="1">
    <source>
        <dbReference type="SAM" id="MobiDB-lite"/>
    </source>
</evidence>
<keyword evidence="4" id="KW-1185">Reference proteome</keyword>
<comment type="caution">
    <text evidence="3">The sequence shown here is derived from an EMBL/GenBank/DDBJ whole genome shotgun (WGS) entry which is preliminary data.</text>
</comment>
<keyword evidence="2" id="KW-0472">Membrane</keyword>
<dbReference type="InterPro" id="IPR027417">
    <property type="entry name" value="P-loop_NTPase"/>
</dbReference>
<protein>
    <submittedName>
        <fullName evidence="3">Transposase</fullName>
    </submittedName>
</protein>
<dbReference type="EMBL" id="JACHNU010000001">
    <property type="protein sequence ID" value="MBB4661432.1"/>
    <property type="molecule type" value="Genomic_DNA"/>
</dbReference>
<evidence type="ECO:0000313" key="4">
    <source>
        <dbReference type="Proteomes" id="UP000585272"/>
    </source>
</evidence>
<proteinExistence type="predicted"/>
<name>A0A840I9Z7_9ACTN</name>
<dbReference type="AlphaFoldDB" id="A0A840I9Z7"/>
<feature type="region of interest" description="Disordered" evidence="1">
    <location>
        <begin position="867"/>
        <end position="886"/>
    </location>
</feature>
<sequence>MRPTEPKDMMVMVAMAAVVGLIVVNAMAGEVLDAAVELARSPLVPVLAGVLVAGLVAVLLVRCVLERRALADRVRLELVPADSFAPEIRPVLAFASTLTAARRATGGLLAKRAHAVRVRLDNDPDGRLRYSVELPRHARRALEVGVGSYGGVELRELPAPAPARPPEPNPTQAPTPPAQHATVAPNSTQVDAEPHVARAELILARDSRHPLLETGVDPDPLTGFAQALEPLIPKDESAEVCVDLLPLKPSERRRLQGKLLRKARREERREQKTLGEIMRGEPAHRTPPTRAELVARRAEHKSLAGKLGDPLPLFGVQVLVRASSPLAGRAVEQVGALVAAFRAFDGENHFRVVGQRVPFGFAGADAPWRRGRFDARVAGGLFAPARKRLVNAEEVAALLKPPTKSCESENVVRSGGRVPAAPRGLPTFDHQPDLLPLGRVVSARAGERLVGVPLRGSFFTYVAGRSRFGKTETGIGQFLHLARNGHGCFFLDPHADALEKIKRHLGDQLDRVIELDLTDHHAGPQIGWNPLARTGHRTTQQRVDAIVDAFSSTMRWDEVNARAINLTAQAAHALADLADRLPAAKAPTVFQIPTLLGDDDWRATVLPHVSPPVRQFFEQRFARLSPEAITPVTNLIDRLRTAPAAAAVLGNPQSAYDVGAAMDAGAIVLACPGSGSSRDRLLANFLVYDLLHTAKQRAALHPSAHKPFHVFLDEIQIYDGATSGNLAALLEQTAKYGIRGFLFNQNPERLTRATRDAITTNRSHLLTTALDASAANQIAREWAGRIEPQTIVNLDRFTFLASVTLDGHPTPPFLLHGVPVSDLYPEPTTYPAGPLPFTAAHGIPIAETLDRLATLDDEIAAHFAPAGERADAPAEEQVTIQAEAPQ</sequence>
<reference evidence="3 4" key="1">
    <citation type="submission" date="2020-08" db="EMBL/GenBank/DDBJ databases">
        <title>Genomic Encyclopedia of Archaeal and Bacterial Type Strains, Phase II (KMG-II): from individual species to whole genera.</title>
        <authorList>
            <person name="Goeker M."/>
        </authorList>
    </citation>
    <scope>NUCLEOTIDE SEQUENCE [LARGE SCALE GENOMIC DNA]</scope>
    <source>
        <strain evidence="3 4">DSM 23288</strain>
    </source>
</reference>
<evidence type="ECO:0000256" key="2">
    <source>
        <dbReference type="SAM" id="Phobius"/>
    </source>
</evidence>
<dbReference type="Proteomes" id="UP000585272">
    <property type="component" value="Unassembled WGS sequence"/>
</dbReference>
<keyword evidence="2" id="KW-1133">Transmembrane helix</keyword>
<organism evidence="3 4">
    <name type="scientific">Conexibacter arvalis</name>
    <dbReference type="NCBI Taxonomy" id="912552"/>
    <lineage>
        <taxon>Bacteria</taxon>
        <taxon>Bacillati</taxon>
        <taxon>Actinomycetota</taxon>
        <taxon>Thermoleophilia</taxon>
        <taxon>Solirubrobacterales</taxon>
        <taxon>Conexibacteraceae</taxon>
        <taxon>Conexibacter</taxon>
    </lineage>
</organism>
<evidence type="ECO:0000313" key="3">
    <source>
        <dbReference type="EMBL" id="MBB4661432.1"/>
    </source>
</evidence>
<feature type="transmembrane region" description="Helical" evidence="2">
    <location>
        <begin position="44"/>
        <end position="65"/>
    </location>
</feature>
<keyword evidence="2" id="KW-0812">Transmembrane</keyword>